<keyword evidence="2" id="KW-0479">Metal-binding</keyword>
<evidence type="ECO:0000313" key="8">
    <source>
        <dbReference type="Ensembl" id="ENSSORP00005000040.1"/>
    </source>
</evidence>
<feature type="compositionally biased region" description="Low complexity" evidence="6">
    <location>
        <begin position="466"/>
        <end position="481"/>
    </location>
</feature>
<dbReference type="Gene3D" id="3.30.70.330">
    <property type="match status" value="3"/>
</dbReference>
<evidence type="ECO:0000256" key="1">
    <source>
        <dbReference type="ARBA" id="ARBA00004123"/>
    </source>
</evidence>
<proteinExistence type="predicted"/>
<feature type="region of interest" description="Disordered" evidence="6">
    <location>
        <begin position="1096"/>
        <end position="1477"/>
    </location>
</feature>
<dbReference type="SMART" id="SM00451">
    <property type="entry name" value="ZnF_U1"/>
    <property type="match status" value="2"/>
</dbReference>
<keyword evidence="9" id="KW-1185">Reference proteome</keyword>
<dbReference type="InterPro" id="IPR012677">
    <property type="entry name" value="Nucleotide-bd_a/b_plait_sf"/>
</dbReference>
<feature type="compositionally biased region" description="Polar residues" evidence="6">
    <location>
        <begin position="73"/>
        <end position="110"/>
    </location>
</feature>
<dbReference type="PROSITE" id="PS50171">
    <property type="entry name" value="ZF_MATRIN"/>
    <property type="match status" value="1"/>
</dbReference>
<feature type="compositionally biased region" description="Polar residues" evidence="6">
    <location>
        <begin position="238"/>
        <end position="252"/>
    </location>
</feature>
<feature type="compositionally biased region" description="Basic and acidic residues" evidence="6">
    <location>
        <begin position="950"/>
        <end position="970"/>
    </location>
</feature>
<keyword evidence="5" id="KW-0539">Nucleus</keyword>
<evidence type="ECO:0000256" key="5">
    <source>
        <dbReference type="ARBA" id="ARBA00023242"/>
    </source>
</evidence>
<feature type="region of interest" description="Disordered" evidence="6">
    <location>
        <begin position="457"/>
        <end position="578"/>
    </location>
</feature>
<feature type="compositionally biased region" description="Basic and acidic residues" evidence="6">
    <location>
        <begin position="724"/>
        <end position="733"/>
    </location>
</feature>
<feature type="compositionally biased region" description="Basic and acidic residues" evidence="6">
    <location>
        <begin position="982"/>
        <end position="1004"/>
    </location>
</feature>
<feature type="compositionally biased region" description="Polar residues" evidence="6">
    <location>
        <begin position="135"/>
        <end position="152"/>
    </location>
</feature>
<dbReference type="SUPFAM" id="SSF54928">
    <property type="entry name" value="RNA-binding domain, RBD"/>
    <property type="match status" value="2"/>
</dbReference>
<feature type="compositionally biased region" description="Basic and acidic residues" evidence="6">
    <location>
        <begin position="1218"/>
        <end position="1238"/>
    </location>
</feature>
<evidence type="ECO:0000259" key="7">
    <source>
        <dbReference type="PROSITE" id="PS50171"/>
    </source>
</evidence>
<evidence type="ECO:0000256" key="4">
    <source>
        <dbReference type="ARBA" id="ARBA00022833"/>
    </source>
</evidence>
<feature type="compositionally biased region" description="Basic and acidic residues" evidence="6">
    <location>
        <begin position="56"/>
        <end position="72"/>
    </location>
</feature>
<feature type="region of interest" description="Disordered" evidence="6">
    <location>
        <begin position="708"/>
        <end position="751"/>
    </location>
</feature>
<keyword evidence="4" id="KW-0862">Zinc</keyword>
<feature type="compositionally biased region" description="Low complexity" evidence="6">
    <location>
        <begin position="1096"/>
        <end position="1122"/>
    </location>
</feature>
<protein>
    <submittedName>
        <fullName evidence="8">Zinc finger protein 638-like</fullName>
    </submittedName>
</protein>
<evidence type="ECO:0000256" key="6">
    <source>
        <dbReference type="SAM" id="MobiDB-lite"/>
    </source>
</evidence>
<feature type="region of interest" description="Disordered" evidence="6">
    <location>
        <begin position="1"/>
        <end position="169"/>
    </location>
</feature>
<dbReference type="InterPro" id="IPR035979">
    <property type="entry name" value="RBD_domain_sf"/>
</dbReference>
<feature type="compositionally biased region" description="Polar residues" evidence="6">
    <location>
        <begin position="1399"/>
        <end position="1411"/>
    </location>
</feature>
<name>A0A672YAH7_9TELE</name>
<evidence type="ECO:0000313" key="9">
    <source>
        <dbReference type="Proteomes" id="UP000472271"/>
    </source>
</evidence>
<feature type="compositionally biased region" description="Polar residues" evidence="6">
    <location>
        <begin position="1052"/>
        <end position="1066"/>
    </location>
</feature>
<dbReference type="Ensembl" id="ENSSORT00005000040.1">
    <property type="protein sequence ID" value="ENSSORP00005000040.1"/>
    <property type="gene ID" value="ENSSORG00005000024.1"/>
</dbReference>
<feature type="compositionally biased region" description="Basic and acidic residues" evidence="6">
    <location>
        <begin position="506"/>
        <end position="518"/>
    </location>
</feature>
<feature type="compositionally biased region" description="Low complexity" evidence="6">
    <location>
        <begin position="1335"/>
        <end position="1344"/>
    </location>
</feature>
<feature type="compositionally biased region" description="Basic and acidic residues" evidence="6">
    <location>
        <begin position="273"/>
        <end position="295"/>
    </location>
</feature>
<gene>
    <name evidence="8" type="primary">LOC115420561</name>
</gene>
<keyword evidence="3" id="KW-0863">Zinc-finger</keyword>
<evidence type="ECO:0000256" key="3">
    <source>
        <dbReference type="ARBA" id="ARBA00022771"/>
    </source>
</evidence>
<feature type="compositionally biased region" description="Basic and acidic residues" evidence="6">
    <location>
        <begin position="308"/>
        <end position="360"/>
    </location>
</feature>
<feature type="domain" description="Matrin-type" evidence="7">
    <location>
        <begin position="1494"/>
        <end position="1525"/>
    </location>
</feature>
<feature type="compositionally biased region" description="Basic and acidic residues" evidence="6">
    <location>
        <begin position="1419"/>
        <end position="1429"/>
    </location>
</feature>
<reference evidence="8" key="3">
    <citation type="submission" date="2025-09" db="UniProtKB">
        <authorList>
            <consortium name="Ensembl"/>
        </authorList>
    </citation>
    <scope>IDENTIFICATION</scope>
</reference>
<dbReference type="InterPro" id="IPR000504">
    <property type="entry name" value="RRM_dom"/>
</dbReference>
<accession>A0A672YAH7</accession>
<feature type="compositionally biased region" description="Basic and acidic residues" evidence="6">
    <location>
        <begin position="367"/>
        <end position="378"/>
    </location>
</feature>
<feature type="region of interest" description="Disordered" evidence="6">
    <location>
        <begin position="269"/>
        <end position="412"/>
    </location>
</feature>
<reference evidence="8" key="1">
    <citation type="submission" date="2019-06" db="EMBL/GenBank/DDBJ databases">
        <authorList>
            <consortium name="Wellcome Sanger Institute Data Sharing"/>
        </authorList>
    </citation>
    <scope>NUCLEOTIDE SEQUENCE [LARGE SCALE GENOMIC DNA]</scope>
</reference>
<dbReference type="GO" id="GO:0003723">
    <property type="term" value="F:RNA binding"/>
    <property type="evidence" value="ECO:0007669"/>
    <property type="project" value="InterPro"/>
</dbReference>
<feature type="compositionally biased region" description="Polar residues" evidence="6">
    <location>
        <begin position="1029"/>
        <end position="1044"/>
    </location>
</feature>
<dbReference type="SMART" id="SM00360">
    <property type="entry name" value="RRM"/>
    <property type="match status" value="3"/>
</dbReference>
<evidence type="ECO:0000256" key="2">
    <source>
        <dbReference type="ARBA" id="ARBA00022723"/>
    </source>
</evidence>
<organism evidence="8 9">
    <name type="scientific">Sphaeramia orbicularis</name>
    <name type="common">orbiculate cardinalfish</name>
    <dbReference type="NCBI Taxonomy" id="375764"/>
    <lineage>
        <taxon>Eukaryota</taxon>
        <taxon>Metazoa</taxon>
        <taxon>Chordata</taxon>
        <taxon>Craniata</taxon>
        <taxon>Vertebrata</taxon>
        <taxon>Euteleostomi</taxon>
        <taxon>Actinopterygii</taxon>
        <taxon>Neopterygii</taxon>
        <taxon>Teleostei</taxon>
        <taxon>Neoteleostei</taxon>
        <taxon>Acanthomorphata</taxon>
        <taxon>Gobiaria</taxon>
        <taxon>Kurtiformes</taxon>
        <taxon>Apogonoidei</taxon>
        <taxon>Apogonidae</taxon>
        <taxon>Apogoninae</taxon>
        <taxon>Sphaeramia</taxon>
    </lineage>
</organism>
<feature type="compositionally biased region" description="Low complexity" evidence="6">
    <location>
        <begin position="520"/>
        <end position="530"/>
    </location>
</feature>
<feature type="region of interest" description="Disordered" evidence="6">
    <location>
        <begin position="212"/>
        <end position="252"/>
    </location>
</feature>
<feature type="compositionally biased region" description="Polar residues" evidence="6">
    <location>
        <begin position="1311"/>
        <end position="1329"/>
    </location>
</feature>
<feature type="compositionally biased region" description="Basic and acidic residues" evidence="6">
    <location>
        <begin position="1125"/>
        <end position="1199"/>
    </location>
</feature>
<dbReference type="GO" id="GO:0005634">
    <property type="term" value="C:nucleus"/>
    <property type="evidence" value="ECO:0007669"/>
    <property type="project" value="UniProtKB-SubCell"/>
</dbReference>
<feature type="compositionally biased region" description="Basic and acidic residues" evidence="6">
    <location>
        <begin position="1015"/>
        <end position="1028"/>
    </location>
</feature>
<feature type="region of interest" description="Disordered" evidence="6">
    <location>
        <begin position="943"/>
        <end position="1079"/>
    </location>
</feature>
<comment type="subcellular location">
    <subcellularLocation>
        <location evidence="1">Nucleus</location>
    </subcellularLocation>
</comment>
<dbReference type="GO" id="GO:0008270">
    <property type="term" value="F:zinc ion binding"/>
    <property type="evidence" value="ECO:0007669"/>
    <property type="project" value="UniProtKB-KW"/>
</dbReference>
<dbReference type="InterPro" id="IPR000690">
    <property type="entry name" value="Matrin/U1-C_Znf_C2H2"/>
</dbReference>
<dbReference type="Proteomes" id="UP000472271">
    <property type="component" value="Chromosome 1"/>
</dbReference>
<dbReference type="PANTHER" id="PTHR15592">
    <property type="entry name" value="MATRIN 3/NUCLEAR PROTEIN 220-RELATED"/>
    <property type="match status" value="1"/>
</dbReference>
<feature type="compositionally biased region" description="Basic and acidic residues" evidence="6">
    <location>
        <begin position="1447"/>
        <end position="1466"/>
    </location>
</feature>
<feature type="compositionally biased region" description="Low complexity" evidence="6">
    <location>
        <begin position="216"/>
        <end position="232"/>
    </location>
</feature>
<feature type="region of interest" description="Disordered" evidence="6">
    <location>
        <begin position="595"/>
        <end position="617"/>
    </location>
</feature>
<dbReference type="InterPro" id="IPR003604">
    <property type="entry name" value="Matrin/U1-like-C_Znf_C2H2"/>
</dbReference>
<sequence length="1532" mass="170519">MYHHQGPQPFSNGPRPPPNQQQTRPPSDMLSQVMGFQFPRPTQLPDELESALSIRGSRDMDHRLIEHIDRPNQHQNQGGSGISQHGSYSSNLPDNQPSQQPGVDWTNYQPPSKLFANAPPSAGHQPHHGQQQPGTSLSAWNAPISDSPSPQTRHSHSGGGDGQGLYTPESAGSILASFGLSNEDLEVLSHYPDDQLTPDTLPFILRDIQINKSGKPKSAPATSSSSFSRSISDMQLPPSHSSPLARSNTPEVPSLLTVTQTAGKVIDYGHASRAKDDSSTRETFKREPLSTERTVKLYPSSSSAPKVETGERRQVRLEPTESSKHGDRDYRRTSSEHQRSSRSPAREFSKSRHQDRDYRHERLKPRPVSETRSEESSLSRRPVSKPHSSSSSSSSSKKLPTPTMRSDFSAMSPKVYPHTCSICEVQCDQEKDWIAHINTVNHTAACRDLRNNRSGRYGSRAANLQSHSPSRSSSWSRSPSPNKHKLGHDHRPHGRTFTPHHYPRHHYTDFDHRFERQHSGSRSPSHSYRTSSRDDERESSGGSSRSGLKRPHYDLTRRSTHINPPPSSTKRARLVPGQVSKTLKTGAKGVIKTAKTAAGKDNDSSGKTQLVKKKKKVVPPVPKAESFVPRLVYLTGIPKDATEQEVTDLVGSFGKINNVILLPCSEEENEKEEGQKASVCMIKAEDAQALAQAPNLTIKDQVVTASIAKTPEPEKSSYANDSKSGSDVEKGPAEEDTGSGDTEQKTSDETGLVMITGLPQDGWSEDDIIRLAEPFGTPSDLVISRQNGKALVYMSDMETAEEMVKVHTFMPPKMKECDLNVMHIKQRISRKTPVALYNLLMGSLDPLESLEPVGWKSLIVIGNVPPSSSSEVQKLVRRFGTVIKTLVLNDMVICEMATAEMALSVCKRFQRFPCIIQNNPLFFSRKPDPKAQAKVITTFLNSAKDTPANGKDEETTTAPVKEECEAKEISEPLQEQEEKDDHEEVKAAEEVKAGEDEVEVKKEGDEIDEQPQDTVVKKEEDAEMKETQEPTVETEIQLSESVSPKENGGAETLTTDETKPNSSDGEATSVEPVIPELPKVTQEMVKALIVECRTRTATQANRTAAEAAVTADGEQQETQTETADTDEREKSTEKTKEAVKNYREEETKRQEDRKEREGRRERERRDREKEEKARKEREREERVRRERREEGRREWERKERQRRGRKRAYEDGSSGSRWRHDSPRGRDERWKDDKNKVQEEEEEEQFDDFPFNMNDFVTVDEVGDVNDLPCPPCPTVPMETTGEEEEDNAPQSVQEDATEVKMEDTPMEVATETTKSDNALSESEGQSSEGKVETSDSLVSSDLPPDSEPPPSQTPAPSHQQDATDTETDAETPVTTVDSKPEVKPPSVSAVPPNIPAESPTNSTATGVSITESEEEPVVPEKAEDKPEEAKEDEDTEMTAAAAEMTMEEKDEKSEGSTDTGPKKTEAAISKDSLPPFNPSNPVGMEFLVPKTGFLCKVCNRFFCGNKQVEMNHCKTLKHYENLQKFLQRTNS</sequence>
<feature type="compositionally biased region" description="Basic residues" evidence="6">
    <location>
        <begin position="482"/>
        <end position="494"/>
    </location>
</feature>
<reference evidence="8" key="2">
    <citation type="submission" date="2025-08" db="UniProtKB">
        <authorList>
            <consortium name="Ensembl"/>
        </authorList>
    </citation>
    <scope>IDENTIFICATION</scope>
</reference>